<comment type="caution">
    <text evidence="1">The sequence shown here is derived from an EMBL/GenBank/DDBJ whole genome shotgun (WGS) entry which is preliminary data.</text>
</comment>
<evidence type="ECO:0000313" key="1">
    <source>
        <dbReference type="EMBL" id="ONI40636.1"/>
    </source>
</evidence>
<keyword evidence="2" id="KW-1185">Reference proteome</keyword>
<accession>A0ACC8XD35</accession>
<organism evidence="1 2">
    <name type="scientific">Candidatus Epulonipiscium fishelsonii</name>
    <dbReference type="NCBI Taxonomy" id="77094"/>
    <lineage>
        <taxon>Bacteria</taxon>
        <taxon>Bacillati</taxon>
        <taxon>Bacillota</taxon>
        <taxon>Clostridia</taxon>
        <taxon>Lachnospirales</taxon>
        <taxon>Lachnospiraceae</taxon>
        <taxon>Candidatus Epulonipiscium</taxon>
    </lineage>
</organism>
<name>A0ACC8XD35_9FIRM</name>
<dbReference type="EMBL" id="LJDB01000047">
    <property type="protein sequence ID" value="ONI40636.1"/>
    <property type="molecule type" value="Genomic_DNA"/>
</dbReference>
<protein>
    <submittedName>
        <fullName evidence="1">Uncharacterized protein</fullName>
    </submittedName>
</protein>
<proteinExistence type="predicted"/>
<evidence type="ECO:0000313" key="2">
    <source>
        <dbReference type="Proteomes" id="UP000188605"/>
    </source>
</evidence>
<reference evidence="1" key="1">
    <citation type="submission" date="2016-08" db="EMBL/GenBank/DDBJ databases">
        <authorList>
            <person name="Ngugi D.K."/>
            <person name="Miyake S."/>
            <person name="Stingl U."/>
        </authorList>
    </citation>
    <scope>NUCLEOTIDE SEQUENCE</scope>
    <source>
        <strain evidence="1">SCG-B11WGA-EpuloA1</strain>
    </source>
</reference>
<dbReference type="Proteomes" id="UP000188605">
    <property type="component" value="Unassembled WGS sequence"/>
</dbReference>
<gene>
    <name evidence="1" type="ORF">AN396_05500</name>
</gene>
<sequence length="321" mass="36792">MENKIFETKTGIKVIDTPFLTAQLSLYLILEGDKAVLIDTGVADTPKTYIDKFLSDNGLSYSNIENVIITHAHHDHFGGNYYVSQKNPLIKFISHKLDYEWIEDHQKHYHEMYLTHAPIWMPDEAYKDGLLQMCGKNSVVHQTMDDPKTTLNLLGNWQLEAIHIGSHTKGEIILHSKKHDTVFTSDTIQGCGSQLETGCAVFPLINDLEKYIDALHLLRDLNCHYVCTSHQGVLDKAEFTIEIETSFKFIEDLLNNIKGLFNNPISLNELVDSLWKEFYSNYEKGFQIYATTYAFCNYLKDKEIISKISDDGVLKWVMTKA</sequence>